<dbReference type="GO" id="GO:0008484">
    <property type="term" value="F:sulfuric ester hydrolase activity"/>
    <property type="evidence" value="ECO:0007669"/>
    <property type="project" value="TreeGrafter"/>
</dbReference>
<dbReference type="Proteomes" id="UP000004508">
    <property type="component" value="Unassembled WGS sequence"/>
</dbReference>
<dbReference type="eggNOG" id="COG3119">
    <property type="taxonomic scope" value="Bacteria"/>
</dbReference>
<dbReference type="EMBL" id="ADVG01000003">
    <property type="protein sequence ID" value="EFH84823.1"/>
    <property type="molecule type" value="Genomic_DNA"/>
</dbReference>
<keyword evidence="5" id="KW-1185">Reference proteome</keyword>
<dbReference type="InterPro" id="IPR017850">
    <property type="entry name" value="Alkaline_phosphatase_core_sf"/>
</dbReference>
<proteinExistence type="predicted"/>
<dbReference type="GO" id="GO:0005737">
    <property type="term" value="C:cytoplasm"/>
    <property type="evidence" value="ECO:0007669"/>
    <property type="project" value="TreeGrafter"/>
</dbReference>
<dbReference type="Pfam" id="PF00884">
    <property type="entry name" value="Sulfatase"/>
    <property type="match status" value="1"/>
</dbReference>
<evidence type="ECO:0000313" key="5">
    <source>
        <dbReference type="Proteomes" id="UP000004508"/>
    </source>
</evidence>
<dbReference type="STRING" id="485913.Krac_5933"/>
<dbReference type="PANTHER" id="PTHR45953:SF1">
    <property type="entry name" value="IDURONATE 2-SULFATASE"/>
    <property type="match status" value="1"/>
</dbReference>
<evidence type="ECO:0000313" key="4">
    <source>
        <dbReference type="EMBL" id="EFH84823.1"/>
    </source>
</evidence>
<keyword evidence="1" id="KW-0479">Metal-binding</keyword>
<dbReference type="CDD" id="cd16037">
    <property type="entry name" value="sulfatase_like"/>
    <property type="match status" value="1"/>
</dbReference>
<accession>D6TX90</accession>
<organism evidence="4 5">
    <name type="scientific">Ktedonobacter racemifer DSM 44963</name>
    <dbReference type="NCBI Taxonomy" id="485913"/>
    <lineage>
        <taxon>Bacteria</taxon>
        <taxon>Bacillati</taxon>
        <taxon>Chloroflexota</taxon>
        <taxon>Ktedonobacteria</taxon>
        <taxon>Ktedonobacterales</taxon>
        <taxon>Ktedonobacteraceae</taxon>
        <taxon>Ktedonobacter</taxon>
    </lineage>
</organism>
<dbReference type="SMR" id="D6TX90"/>
<evidence type="ECO:0000256" key="2">
    <source>
        <dbReference type="ARBA" id="ARBA00022801"/>
    </source>
</evidence>
<protein>
    <submittedName>
        <fullName evidence="4">Sulfatase</fullName>
    </submittedName>
</protein>
<dbReference type="InParanoid" id="D6TX90"/>
<reference evidence="4 5" key="1">
    <citation type="journal article" date="2011" name="Stand. Genomic Sci.">
        <title>Non-contiguous finished genome sequence and contextual data of the filamentous soil bacterium Ktedonobacter racemifer type strain (SOSP1-21).</title>
        <authorList>
            <person name="Chang Y.J."/>
            <person name="Land M."/>
            <person name="Hauser L."/>
            <person name="Chertkov O."/>
            <person name="Del Rio T.G."/>
            <person name="Nolan M."/>
            <person name="Copeland A."/>
            <person name="Tice H."/>
            <person name="Cheng J.F."/>
            <person name="Lucas S."/>
            <person name="Han C."/>
            <person name="Goodwin L."/>
            <person name="Pitluck S."/>
            <person name="Ivanova N."/>
            <person name="Ovchinikova G."/>
            <person name="Pati A."/>
            <person name="Chen A."/>
            <person name="Palaniappan K."/>
            <person name="Mavromatis K."/>
            <person name="Liolios K."/>
            <person name="Brettin T."/>
            <person name="Fiebig A."/>
            <person name="Rohde M."/>
            <person name="Abt B."/>
            <person name="Goker M."/>
            <person name="Detter J.C."/>
            <person name="Woyke T."/>
            <person name="Bristow J."/>
            <person name="Eisen J.A."/>
            <person name="Markowitz V."/>
            <person name="Hugenholtz P."/>
            <person name="Kyrpides N.C."/>
            <person name="Klenk H.P."/>
            <person name="Lapidus A."/>
        </authorList>
    </citation>
    <scope>NUCLEOTIDE SEQUENCE [LARGE SCALE GENOMIC DNA]</scope>
    <source>
        <strain evidence="5">DSM 44963</strain>
    </source>
</reference>
<dbReference type="PANTHER" id="PTHR45953">
    <property type="entry name" value="IDURONATE 2-SULFATASE"/>
    <property type="match status" value="1"/>
</dbReference>
<dbReference type="InterPro" id="IPR000917">
    <property type="entry name" value="Sulfatase_N"/>
</dbReference>
<name>D6TX90_KTERA</name>
<feature type="domain" description="Sulfatase N-terminal" evidence="3">
    <location>
        <begin position="2"/>
        <end position="332"/>
    </location>
</feature>
<keyword evidence="2" id="KW-0378">Hydrolase</keyword>
<gene>
    <name evidence="4" type="ORF">Krac_5933</name>
</gene>
<sequence>MNVLLIMSDEHRRDAMGCSGHPVVQTPYLDNLGRKGTRFTNAYCNSPLCIPSRASFATGRHVHEIEYWDNDKPYSGTPNSWGSYLDERGVKVVTIGKLHFDPSKTNGFMDQRYPRQTGNDPAGLYREPVQKREQARSRFEEAGSGDSWVQSTELETQAAIDFIASEAGQQESPWVLWLNYLPPHFPLIAPPSFYDLYPEDRVDLPYDYPSKEYHPAMEELRNHFDGRNLDESILRRTRAAYYGLVTYIDNQIGRVVQALEQSGLAENTLIVYTSDHGELLGDHELWWKSAMYEQSVGIPLIMAGPTIARNAVRSDPISLIDLAPTIAEAVGVAPDPVWQGRSFLSVAQGQEYRPVSESILSQYHAHGVSHGIFMIRKGRFKYIYYPSFPAQLFDLDADPLEMHDLSTVSDYASIIAELHAELIRRVDPDAVDQRALANQRERRRAYKASIGSH</sequence>
<dbReference type="GO" id="GO:0046872">
    <property type="term" value="F:metal ion binding"/>
    <property type="evidence" value="ECO:0007669"/>
    <property type="project" value="UniProtKB-KW"/>
</dbReference>
<dbReference type="SUPFAM" id="SSF53649">
    <property type="entry name" value="Alkaline phosphatase-like"/>
    <property type="match status" value="1"/>
</dbReference>
<dbReference type="Gene3D" id="3.40.720.10">
    <property type="entry name" value="Alkaline Phosphatase, subunit A"/>
    <property type="match status" value="1"/>
</dbReference>
<evidence type="ECO:0000256" key="1">
    <source>
        <dbReference type="ARBA" id="ARBA00022723"/>
    </source>
</evidence>
<comment type="caution">
    <text evidence="4">The sequence shown here is derived from an EMBL/GenBank/DDBJ whole genome shotgun (WGS) entry which is preliminary data.</text>
</comment>
<evidence type="ECO:0000259" key="3">
    <source>
        <dbReference type="Pfam" id="PF00884"/>
    </source>
</evidence>
<dbReference type="AlphaFoldDB" id="D6TX90"/>